<keyword evidence="2" id="KW-1185">Reference proteome</keyword>
<gene>
    <name evidence="1" type="ORF">Cva_00843</name>
</gene>
<name>A0A0K8MCB7_9PROT</name>
<evidence type="ECO:0000313" key="1">
    <source>
        <dbReference type="EMBL" id="GAO98195.1"/>
    </source>
</evidence>
<organism evidence="1 2">
    <name type="scientific">Caedimonas varicaedens</name>
    <dbReference type="NCBI Taxonomy" id="1629334"/>
    <lineage>
        <taxon>Bacteria</taxon>
        <taxon>Pseudomonadati</taxon>
        <taxon>Pseudomonadota</taxon>
        <taxon>Alphaproteobacteria</taxon>
        <taxon>Holosporales</taxon>
        <taxon>Caedimonadaceae</taxon>
        <taxon>Caedimonas</taxon>
    </lineage>
</organism>
<protein>
    <submittedName>
        <fullName evidence="1">Uncharacterized protein</fullName>
    </submittedName>
</protein>
<sequence>MTVADLIEELQKMPQHYDIRIDDGVESYPVYGVRPVLGGDCFIYADRDEDDFDDEEDEE</sequence>
<dbReference type="Proteomes" id="UP000036771">
    <property type="component" value="Unassembled WGS sequence"/>
</dbReference>
<proteinExistence type="predicted"/>
<dbReference type="STRING" id="1629334.Cva_00843"/>
<comment type="caution">
    <text evidence="1">The sequence shown here is derived from an EMBL/GenBank/DDBJ whole genome shotgun (WGS) entry which is preliminary data.</text>
</comment>
<evidence type="ECO:0000313" key="2">
    <source>
        <dbReference type="Proteomes" id="UP000036771"/>
    </source>
</evidence>
<dbReference type="EMBL" id="BBVC01000030">
    <property type="protein sequence ID" value="GAO98195.1"/>
    <property type="molecule type" value="Genomic_DNA"/>
</dbReference>
<reference evidence="1 2" key="1">
    <citation type="submission" date="2015-03" db="EMBL/GenBank/DDBJ databases">
        <title>Caedibacter varicaedens, whole genome shotgun sequence.</title>
        <authorList>
            <person name="Suzuki H."/>
            <person name="Dapper A.L."/>
            <person name="Gibson A.K."/>
            <person name="Jackson C."/>
            <person name="Lee H."/>
            <person name="Pejaver V.R."/>
            <person name="Doak T."/>
            <person name="Lynch M."/>
        </authorList>
    </citation>
    <scope>NUCLEOTIDE SEQUENCE [LARGE SCALE GENOMIC DNA]</scope>
</reference>
<dbReference type="AlphaFoldDB" id="A0A0K8MCB7"/>
<accession>A0A0K8MCB7</accession>